<sequence length="36" mass="4196">MSHRTKSNISKNDNTKPNSFVKLSKIYRGKQIFLLT</sequence>
<evidence type="ECO:0000313" key="1">
    <source>
        <dbReference type="EMBL" id="JAH85668.1"/>
    </source>
</evidence>
<name>A0A0E9W852_ANGAN</name>
<accession>A0A0E9W852</accession>
<dbReference type="AlphaFoldDB" id="A0A0E9W852"/>
<dbReference type="EMBL" id="GBXM01022909">
    <property type="protein sequence ID" value="JAH85668.1"/>
    <property type="molecule type" value="Transcribed_RNA"/>
</dbReference>
<reference evidence="1" key="2">
    <citation type="journal article" date="2015" name="Fish Shellfish Immunol.">
        <title>Early steps in the European eel (Anguilla anguilla)-Vibrio vulnificus interaction in the gills: Role of the RtxA13 toxin.</title>
        <authorList>
            <person name="Callol A."/>
            <person name="Pajuelo D."/>
            <person name="Ebbesson L."/>
            <person name="Teles M."/>
            <person name="MacKenzie S."/>
            <person name="Amaro C."/>
        </authorList>
    </citation>
    <scope>NUCLEOTIDE SEQUENCE</scope>
</reference>
<protein>
    <submittedName>
        <fullName evidence="1">Uncharacterized protein</fullName>
    </submittedName>
</protein>
<reference evidence="1" key="1">
    <citation type="submission" date="2014-11" db="EMBL/GenBank/DDBJ databases">
        <authorList>
            <person name="Amaro Gonzalez C."/>
        </authorList>
    </citation>
    <scope>NUCLEOTIDE SEQUENCE</scope>
</reference>
<proteinExistence type="predicted"/>
<organism evidence="1">
    <name type="scientific">Anguilla anguilla</name>
    <name type="common">European freshwater eel</name>
    <name type="synonym">Muraena anguilla</name>
    <dbReference type="NCBI Taxonomy" id="7936"/>
    <lineage>
        <taxon>Eukaryota</taxon>
        <taxon>Metazoa</taxon>
        <taxon>Chordata</taxon>
        <taxon>Craniata</taxon>
        <taxon>Vertebrata</taxon>
        <taxon>Euteleostomi</taxon>
        <taxon>Actinopterygii</taxon>
        <taxon>Neopterygii</taxon>
        <taxon>Teleostei</taxon>
        <taxon>Anguilliformes</taxon>
        <taxon>Anguillidae</taxon>
        <taxon>Anguilla</taxon>
    </lineage>
</organism>